<name>A0A507FDR0_9FUNG</name>
<comment type="caution">
    <text evidence="11">The sequence shown here is derived from an EMBL/GenBank/DDBJ whole genome shotgun (WGS) entry which is preliminary data.</text>
</comment>
<feature type="transmembrane region" description="Helical" evidence="8">
    <location>
        <begin position="547"/>
        <end position="564"/>
    </location>
</feature>
<keyword evidence="6 8" id="KW-0472">Membrane</keyword>
<feature type="signal peptide" evidence="9">
    <location>
        <begin position="1"/>
        <end position="19"/>
    </location>
</feature>
<evidence type="ECO:0000256" key="6">
    <source>
        <dbReference type="ARBA" id="ARBA00023136"/>
    </source>
</evidence>
<keyword evidence="5 8" id="KW-1133">Transmembrane helix</keyword>
<feature type="region of interest" description="Disordered" evidence="7">
    <location>
        <begin position="223"/>
        <end position="255"/>
    </location>
</feature>
<evidence type="ECO:0000256" key="3">
    <source>
        <dbReference type="ARBA" id="ARBA00022692"/>
    </source>
</evidence>
<organism evidence="11 12">
    <name type="scientific">Chytriomyces confervae</name>
    <dbReference type="NCBI Taxonomy" id="246404"/>
    <lineage>
        <taxon>Eukaryota</taxon>
        <taxon>Fungi</taxon>
        <taxon>Fungi incertae sedis</taxon>
        <taxon>Chytridiomycota</taxon>
        <taxon>Chytridiomycota incertae sedis</taxon>
        <taxon>Chytridiomycetes</taxon>
        <taxon>Chytridiales</taxon>
        <taxon>Chytriomycetaceae</taxon>
        <taxon>Chytriomyces</taxon>
    </lineage>
</organism>
<dbReference type="Pfam" id="PF03188">
    <property type="entry name" value="Cytochrom_B561"/>
    <property type="match status" value="1"/>
</dbReference>
<feature type="transmembrane region" description="Helical" evidence="8">
    <location>
        <begin position="570"/>
        <end position="592"/>
    </location>
</feature>
<evidence type="ECO:0000256" key="5">
    <source>
        <dbReference type="ARBA" id="ARBA00022989"/>
    </source>
</evidence>
<dbReference type="OrthoDB" id="19261at2759"/>
<keyword evidence="2" id="KW-0813">Transport</keyword>
<evidence type="ECO:0000313" key="12">
    <source>
        <dbReference type="Proteomes" id="UP000320333"/>
    </source>
</evidence>
<evidence type="ECO:0000256" key="8">
    <source>
        <dbReference type="SAM" id="Phobius"/>
    </source>
</evidence>
<evidence type="ECO:0000256" key="2">
    <source>
        <dbReference type="ARBA" id="ARBA00022448"/>
    </source>
</evidence>
<dbReference type="SUPFAM" id="SSF49344">
    <property type="entry name" value="CBD9-like"/>
    <property type="match status" value="2"/>
</dbReference>
<evidence type="ECO:0000256" key="7">
    <source>
        <dbReference type="SAM" id="MobiDB-lite"/>
    </source>
</evidence>
<dbReference type="EMBL" id="QEAP01000124">
    <property type="protein sequence ID" value="TPX74481.1"/>
    <property type="molecule type" value="Genomic_DNA"/>
</dbReference>
<keyword evidence="12" id="KW-1185">Reference proteome</keyword>
<feature type="transmembrane region" description="Helical" evidence="8">
    <location>
        <begin position="433"/>
        <end position="454"/>
    </location>
</feature>
<feature type="transmembrane region" description="Helical" evidence="8">
    <location>
        <begin position="507"/>
        <end position="526"/>
    </location>
</feature>
<feature type="compositionally biased region" description="Low complexity" evidence="7">
    <location>
        <begin position="223"/>
        <end position="240"/>
    </location>
</feature>
<dbReference type="InterPro" id="IPR006593">
    <property type="entry name" value="Cyt_b561/ferric_Rdtase_TM"/>
</dbReference>
<evidence type="ECO:0000256" key="1">
    <source>
        <dbReference type="ARBA" id="ARBA00004370"/>
    </source>
</evidence>
<dbReference type="PANTHER" id="PTHR47797">
    <property type="entry name" value="DEHYDROGENASE, PUTATIVE (AFU_ORTHOLOGUE AFUA_8G05805)-RELATED"/>
    <property type="match status" value="1"/>
</dbReference>
<dbReference type="Gene3D" id="2.60.40.1210">
    <property type="entry name" value="Cellobiose dehydrogenase, cytochrome domain"/>
    <property type="match status" value="2"/>
</dbReference>
<dbReference type="Pfam" id="PF16010">
    <property type="entry name" value="CDH-cyt"/>
    <property type="match status" value="2"/>
</dbReference>
<accession>A0A507FDR0</accession>
<proteinExistence type="predicted"/>
<dbReference type="Proteomes" id="UP000320333">
    <property type="component" value="Unassembled WGS sequence"/>
</dbReference>
<dbReference type="AlphaFoldDB" id="A0A507FDR0"/>
<sequence length="683" mass="72547">MIVTLSLALSLSLATIVHAQSRSTSYCTSTRNFCLNVEIVADSADAVVTVQSTEGGWAAIAFGTLVMGGNVPCIVGWTGSENALVASFRTLGTHVMPEFGLDANPQPRSATVLELSGALTSYSVRVPASLFDASSIPCVYATSNTPPQTLDSPSAAFGVHDDKGSFTLRFSTSASRVASLSSSRASATSAAMENTVNNATGTLAASLGSTTLAATSATSSASKITTTSASKTSTSTASSLPNSGIGQGPASSQARSTFCRDQSNTFCATLLRDDSVGMIAITMWSSYSGWMGIGTGSIMSGSNMFIAWQSNSGGMIMSQRTASGHNTPTLFESSTPLFNIESSPPASVIIPKDAQMQVTFSVSTKSGIFSILASTPLIFGVSSTPPVNPNFPNATIVQHNAFGTFKLDVSKLNTVNSGGTSGVDSESSKTLKLAHGLAMFFAWGVFPFIFIFVARYLKHRLGRKWYWIHLAGMLYGVCGLTAAGLVFIELTVEAGVNRFIEAGVHGFLGIAICFVLLPLQCLMGFLSNAFFKTDRKTIPWWDKVHWWTGRIVVMLGFAQIQLGLTAHDAALWVIVAFWAWAFLVSVVLFGVVGEWYLGGPSHHIATEKQQDSTQMVTYTGLAAEEGGWVVEEGVKVDASAAETAKLNELRNSNFVSEHSDEITEVSSSNSLLDRSQTWPRMRR</sequence>
<feature type="transmembrane region" description="Helical" evidence="8">
    <location>
        <begin position="466"/>
        <end position="487"/>
    </location>
</feature>
<dbReference type="CDD" id="cd08760">
    <property type="entry name" value="Cyt_b561_FRRS1_like"/>
    <property type="match status" value="1"/>
</dbReference>
<keyword evidence="4" id="KW-0249">Electron transport</keyword>
<evidence type="ECO:0000256" key="4">
    <source>
        <dbReference type="ARBA" id="ARBA00022982"/>
    </source>
</evidence>
<keyword evidence="9" id="KW-0732">Signal</keyword>
<evidence type="ECO:0000259" key="10">
    <source>
        <dbReference type="SMART" id="SM00665"/>
    </source>
</evidence>
<feature type="domain" description="Cytochrome b561" evidence="10">
    <location>
        <begin position="434"/>
        <end position="564"/>
    </location>
</feature>
<comment type="subcellular location">
    <subcellularLocation>
        <location evidence="1">Membrane</location>
    </subcellularLocation>
</comment>
<keyword evidence="3 8" id="KW-0812">Transmembrane</keyword>
<evidence type="ECO:0000256" key="9">
    <source>
        <dbReference type="SAM" id="SignalP"/>
    </source>
</evidence>
<dbReference type="CDD" id="cd09630">
    <property type="entry name" value="CDH_like_cytochrome"/>
    <property type="match status" value="1"/>
</dbReference>
<protein>
    <recommendedName>
        <fullName evidence="10">Cytochrome b561 domain-containing protein</fullName>
    </recommendedName>
</protein>
<dbReference type="InterPro" id="IPR015920">
    <property type="entry name" value="Cellobiose_DH-like_cyt"/>
</dbReference>
<feature type="chain" id="PRO_5021204864" description="Cytochrome b561 domain-containing protein" evidence="9">
    <location>
        <begin position="20"/>
        <end position="683"/>
    </location>
</feature>
<gene>
    <name evidence="11" type="ORF">CcCBS67573_g04270</name>
</gene>
<reference evidence="11 12" key="1">
    <citation type="journal article" date="2019" name="Sci. Rep.">
        <title>Comparative genomics of chytrid fungi reveal insights into the obligate biotrophic and pathogenic lifestyle of Synchytrium endobioticum.</title>
        <authorList>
            <person name="van de Vossenberg B.T.L.H."/>
            <person name="Warris S."/>
            <person name="Nguyen H.D.T."/>
            <person name="van Gent-Pelzer M.P.E."/>
            <person name="Joly D.L."/>
            <person name="van de Geest H.C."/>
            <person name="Bonants P.J.M."/>
            <person name="Smith D.S."/>
            <person name="Levesque C.A."/>
            <person name="van der Lee T.A.J."/>
        </authorList>
    </citation>
    <scope>NUCLEOTIDE SEQUENCE [LARGE SCALE GENOMIC DNA]</scope>
    <source>
        <strain evidence="11 12">CBS 675.73</strain>
    </source>
</reference>
<dbReference type="PANTHER" id="PTHR47797:SF3">
    <property type="entry name" value="CYTOCHROME B561 DOMAIN-CONTAINING PROTEIN"/>
    <property type="match status" value="1"/>
</dbReference>
<dbReference type="GO" id="GO:0016020">
    <property type="term" value="C:membrane"/>
    <property type="evidence" value="ECO:0007669"/>
    <property type="project" value="UniProtKB-SubCell"/>
</dbReference>
<evidence type="ECO:0000313" key="11">
    <source>
        <dbReference type="EMBL" id="TPX74481.1"/>
    </source>
</evidence>
<dbReference type="SMART" id="SM00665">
    <property type="entry name" value="B561"/>
    <property type="match status" value="1"/>
</dbReference>
<dbReference type="STRING" id="246404.A0A507FDR0"/>
<feature type="compositionally biased region" description="Polar residues" evidence="7">
    <location>
        <begin position="241"/>
        <end position="255"/>
    </location>
</feature>